<accession>A0A2T2NU48</accession>
<proteinExistence type="inferred from homology"/>
<dbReference type="SUPFAM" id="SSF51735">
    <property type="entry name" value="NAD(P)-binding Rossmann-fold domains"/>
    <property type="match status" value="1"/>
</dbReference>
<keyword evidence="2" id="KW-0560">Oxidoreductase</keyword>
<evidence type="ECO:0000313" key="3">
    <source>
        <dbReference type="EMBL" id="PSN68947.1"/>
    </source>
</evidence>
<dbReference type="InterPro" id="IPR002347">
    <property type="entry name" value="SDR_fam"/>
</dbReference>
<evidence type="ECO:0000313" key="4">
    <source>
        <dbReference type="Proteomes" id="UP000240883"/>
    </source>
</evidence>
<comment type="similarity">
    <text evidence="1">Belongs to the short-chain dehydrogenases/reductases (SDR) family.</text>
</comment>
<dbReference type="GO" id="GO:0016491">
    <property type="term" value="F:oxidoreductase activity"/>
    <property type="evidence" value="ECO:0007669"/>
    <property type="project" value="UniProtKB-KW"/>
</dbReference>
<dbReference type="Pfam" id="PF00106">
    <property type="entry name" value="adh_short"/>
    <property type="match status" value="1"/>
</dbReference>
<dbReference type="InterPro" id="IPR036291">
    <property type="entry name" value="NAD(P)-bd_dom_sf"/>
</dbReference>
<dbReference type="OrthoDB" id="1669814at2759"/>
<dbReference type="PRINTS" id="PR00081">
    <property type="entry name" value="GDHRDH"/>
</dbReference>
<organism evidence="3 4">
    <name type="scientific">Corynespora cassiicola Philippines</name>
    <dbReference type="NCBI Taxonomy" id="1448308"/>
    <lineage>
        <taxon>Eukaryota</taxon>
        <taxon>Fungi</taxon>
        <taxon>Dikarya</taxon>
        <taxon>Ascomycota</taxon>
        <taxon>Pezizomycotina</taxon>
        <taxon>Dothideomycetes</taxon>
        <taxon>Pleosporomycetidae</taxon>
        <taxon>Pleosporales</taxon>
        <taxon>Corynesporascaceae</taxon>
        <taxon>Corynespora</taxon>
    </lineage>
</organism>
<dbReference type="PANTHER" id="PTHR43669">
    <property type="entry name" value="5-KETO-D-GLUCONATE 5-REDUCTASE"/>
    <property type="match status" value="1"/>
</dbReference>
<dbReference type="PANTHER" id="PTHR43669:SF3">
    <property type="entry name" value="ALCOHOL DEHYDROGENASE, PUTATIVE (AFU_ORTHOLOGUE AFUA_3G03445)-RELATED"/>
    <property type="match status" value="1"/>
</dbReference>
<keyword evidence="4" id="KW-1185">Reference proteome</keyword>
<sequence length="228" mass="24217">MTVKYMLVIVGGTHGIGLETAKLLLSKGASVLISGRIPENLKPAKSKLETQKVATCECDITSLDAIRNLLQSVSDFFGIGPQIDVLFVNAGYAHLEPFVSVTEESFKRTFNTNVFGAFFVTQHLIPAVKPGGAIVFTTSVANRRGYPGMVNAVSPGYIKTPTMGVEGTSQEVLDAFAKLGAGITPLKRIGMPEEVARTMLHLGYEATFSTGTEILVDGGLVSLGLADH</sequence>
<gene>
    <name evidence="3" type="ORF">BS50DRAFT_586319</name>
</gene>
<evidence type="ECO:0000256" key="2">
    <source>
        <dbReference type="ARBA" id="ARBA00023002"/>
    </source>
</evidence>
<protein>
    <submittedName>
        <fullName evidence="3">Putative short chain dehydrogenase</fullName>
    </submittedName>
</protein>
<dbReference type="Gene3D" id="3.40.50.720">
    <property type="entry name" value="NAD(P)-binding Rossmann-like Domain"/>
    <property type="match status" value="1"/>
</dbReference>
<dbReference type="CDD" id="cd05233">
    <property type="entry name" value="SDR_c"/>
    <property type="match status" value="1"/>
</dbReference>
<reference evidence="3 4" key="1">
    <citation type="journal article" date="2018" name="Front. Microbiol.">
        <title>Genome-Wide Analysis of Corynespora cassiicola Leaf Fall Disease Putative Effectors.</title>
        <authorList>
            <person name="Lopez D."/>
            <person name="Ribeiro S."/>
            <person name="Label P."/>
            <person name="Fumanal B."/>
            <person name="Venisse J.S."/>
            <person name="Kohler A."/>
            <person name="de Oliveira R.R."/>
            <person name="Labutti K."/>
            <person name="Lipzen A."/>
            <person name="Lail K."/>
            <person name="Bauer D."/>
            <person name="Ohm R.A."/>
            <person name="Barry K.W."/>
            <person name="Spatafora J."/>
            <person name="Grigoriev I.V."/>
            <person name="Martin F.M."/>
            <person name="Pujade-Renaud V."/>
        </authorList>
    </citation>
    <scope>NUCLEOTIDE SEQUENCE [LARGE SCALE GENOMIC DNA]</scope>
    <source>
        <strain evidence="3 4">Philippines</strain>
    </source>
</reference>
<evidence type="ECO:0000256" key="1">
    <source>
        <dbReference type="ARBA" id="ARBA00006484"/>
    </source>
</evidence>
<dbReference type="AlphaFoldDB" id="A0A2T2NU48"/>
<dbReference type="EMBL" id="KZ678133">
    <property type="protein sequence ID" value="PSN68947.1"/>
    <property type="molecule type" value="Genomic_DNA"/>
</dbReference>
<name>A0A2T2NU48_CORCC</name>
<dbReference type="Proteomes" id="UP000240883">
    <property type="component" value="Unassembled WGS sequence"/>
</dbReference>
<dbReference type="Pfam" id="PF13561">
    <property type="entry name" value="adh_short_C2"/>
    <property type="match status" value="1"/>
</dbReference>
<dbReference type="STRING" id="1448308.A0A2T2NU48"/>